<dbReference type="EMBL" id="JABVED010000001">
    <property type="protein sequence ID" value="MBC6445962.1"/>
    <property type="molecule type" value="Genomic_DNA"/>
</dbReference>
<organism evidence="1 2">
    <name type="scientific">Actinokineospora xionganensis</name>
    <dbReference type="NCBI Taxonomy" id="2684470"/>
    <lineage>
        <taxon>Bacteria</taxon>
        <taxon>Bacillati</taxon>
        <taxon>Actinomycetota</taxon>
        <taxon>Actinomycetes</taxon>
        <taxon>Pseudonocardiales</taxon>
        <taxon>Pseudonocardiaceae</taxon>
        <taxon>Actinokineospora</taxon>
    </lineage>
</organism>
<comment type="caution">
    <text evidence="1">The sequence shown here is derived from an EMBL/GenBank/DDBJ whole genome shotgun (WGS) entry which is preliminary data.</text>
</comment>
<protein>
    <submittedName>
        <fullName evidence="1">Uncharacterized protein</fullName>
    </submittedName>
</protein>
<dbReference type="Gene3D" id="3.40.50.450">
    <property type="match status" value="1"/>
</dbReference>
<proteinExistence type="predicted"/>
<sequence>MSRSFFLAGTMQGRRRGAEMIDQGYRAALADVIARWEPDARIHDPLVLMAQWFADREQEIRSAHAVLANARELYREDMTPDVIGIIDAFHRLTAIAADSDVCVAWLPDHEPSMGTAAEMQRAYHAGRTVVAITDMRQNLAVLACSTVILPDLAAFAEWLDRTRAPSESGSRPIHPA</sequence>
<evidence type="ECO:0000313" key="1">
    <source>
        <dbReference type="EMBL" id="MBC6445962.1"/>
    </source>
</evidence>
<dbReference type="SUPFAM" id="SSF52309">
    <property type="entry name" value="N-(deoxy)ribosyltransferase-like"/>
    <property type="match status" value="1"/>
</dbReference>
<evidence type="ECO:0000313" key="2">
    <source>
        <dbReference type="Proteomes" id="UP000734823"/>
    </source>
</evidence>
<gene>
    <name evidence="1" type="ORF">GPZ80_02095</name>
</gene>
<accession>A0ABR7L037</accession>
<keyword evidence="2" id="KW-1185">Reference proteome</keyword>
<reference evidence="1 2" key="1">
    <citation type="submission" date="2020-06" db="EMBL/GenBank/DDBJ databases">
        <title>Actinokineospora xiongansis sp. nov., isolated from soil of Baiyangdian.</title>
        <authorList>
            <person name="Zhang X."/>
        </authorList>
    </citation>
    <scope>NUCLEOTIDE SEQUENCE [LARGE SCALE GENOMIC DNA]</scope>
    <source>
        <strain evidence="1 2">HBU206404</strain>
    </source>
</reference>
<dbReference type="Proteomes" id="UP000734823">
    <property type="component" value="Unassembled WGS sequence"/>
</dbReference>
<dbReference type="RefSeq" id="WP_187218015.1">
    <property type="nucleotide sequence ID" value="NZ_JABVED010000001.1"/>
</dbReference>
<name>A0ABR7L037_9PSEU</name>